<accession>A0A641AVA6</accession>
<comment type="caution">
    <text evidence="5">The sequence shown here is derived from an EMBL/GenBank/DDBJ whole genome shotgun (WGS) entry which is preliminary data.</text>
</comment>
<dbReference type="InterPro" id="IPR040198">
    <property type="entry name" value="Fido_containing"/>
</dbReference>
<keyword evidence="2" id="KW-0547">Nucleotide-binding</keyword>
<dbReference type="OrthoDB" id="9813719at2"/>
<dbReference type="InterPro" id="IPR003812">
    <property type="entry name" value="Fido"/>
</dbReference>
<feature type="region of interest" description="Disordered" evidence="3">
    <location>
        <begin position="1"/>
        <end position="34"/>
    </location>
</feature>
<dbReference type="PANTHER" id="PTHR13504:SF38">
    <property type="entry name" value="FIDO DOMAIN-CONTAINING PROTEIN"/>
    <property type="match status" value="1"/>
</dbReference>
<dbReference type="EMBL" id="SDPP02000001">
    <property type="protein sequence ID" value="KAA1380758.1"/>
    <property type="molecule type" value="Genomic_DNA"/>
</dbReference>
<evidence type="ECO:0000256" key="1">
    <source>
        <dbReference type="PIRSR" id="PIRSR640198-1"/>
    </source>
</evidence>
<proteinExistence type="predicted"/>
<dbReference type="Gene3D" id="1.10.3290.10">
    <property type="entry name" value="Fido-like domain"/>
    <property type="match status" value="1"/>
</dbReference>
<protein>
    <submittedName>
        <fullName evidence="5">Fic family protein</fullName>
    </submittedName>
</protein>
<name>A0A641AVA6_9ACTN</name>
<evidence type="ECO:0000313" key="6">
    <source>
        <dbReference type="Proteomes" id="UP001515100"/>
    </source>
</evidence>
<dbReference type="Proteomes" id="UP001515100">
    <property type="component" value="Unassembled WGS sequence"/>
</dbReference>
<organism evidence="5 6">
    <name type="scientific">Aeromicrobium fastidiosum</name>
    <dbReference type="NCBI Taxonomy" id="52699"/>
    <lineage>
        <taxon>Bacteria</taxon>
        <taxon>Bacillati</taxon>
        <taxon>Actinomycetota</taxon>
        <taxon>Actinomycetes</taxon>
        <taxon>Propionibacteriales</taxon>
        <taxon>Nocardioidaceae</taxon>
        <taxon>Aeromicrobium</taxon>
    </lineage>
</organism>
<dbReference type="Pfam" id="PF02661">
    <property type="entry name" value="Fic"/>
    <property type="match status" value="1"/>
</dbReference>
<feature type="domain" description="Fido" evidence="4">
    <location>
        <begin position="143"/>
        <end position="289"/>
    </location>
</feature>
<dbReference type="AlphaFoldDB" id="A0A641AVA6"/>
<evidence type="ECO:0000313" key="5">
    <source>
        <dbReference type="EMBL" id="KAA1380758.1"/>
    </source>
</evidence>
<sequence>MSTHGESWPPVEHESRPWTVADSASQSQKRKHAGPYLAAVPPHIATLTPAVPASVAAAAEAAAREIISFDRDVSELWGAAEIAPMSTILLRTESASSSQIENLTVGARQLALAEIGVRSVRNARIVKANVDAMEAATSLADAIETPTVLHMHQTLLQGHDPDAGHLRDQQVWIGGSGTGPHRADFIAPHHSRVADGLTDLMAFCRRDDIPVIQQLAVAHAQFETIHPFTDGNGRTGRALLHAMIRNKRLSRRTTVPISAGLLADTDSYYDALTSYREGDVRPIVEQLCRATALATSNGRHLVRELHEISVDWDRRLAHLRSDAAARRLAKTLISQPAVNNAYVVSTLGTSVPGAQRAVNALVDAGILTQTSEGTRNRVWQAPEVLEALDEFGARIRRTRHHP</sequence>
<evidence type="ECO:0000259" key="4">
    <source>
        <dbReference type="PROSITE" id="PS51459"/>
    </source>
</evidence>
<keyword evidence="2" id="KW-0067">ATP-binding</keyword>
<dbReference type="RefSeq" id="WP_129181537.1">
    <property type="nucleotide sequence ID" value="NZ_JAGIOG010000001.1"/>
</dbReference>
<feature type="binding site" evidence="2">
    <location>
        <begin position="268"/>
        <end position="269"/>
    </location>
    <ligand>
        <name>ATP</name>
        <dbReference type="ChEBI" id="CHEBI:30616"/>
    </ligand>
</feature>
<reference evidence="5" key="1">
    <citation type="submission" date="2019-09" db="EMBL/GenBank/DDBJ databases">
        <authorList>
            <person name="Li J."/>
        </authorList>
    </citation>
    <scope>NUCLEOTIDE SEQUENCE [LARGE SCALE GENOMIC DNA]</scope>
    <source>
        <strain evidence="5">NRBC 14897</strain>
    </source>
</reference>
<feature type="binding site" evidence="2">
    <location>
        <begin position="230"/>
        <end position="237"/>
    </location>
    <ligand>
        <name>ATP</name>
        <dbReference type="ChEBI" id="CHEBI:30616"/>
    </ligand>
</feature>
<gene>
    <name evidence="5" type="ORF">ESP62_006245</name>
</gene>
<evidence type="ECO:0000256" key="3">
    <source>
        <dbReference type="SAM" id="MobiDB-lite"/>
    </source>
</evidence>
<dbReference type="PROSITE" id="PS51459">
    <property type="entry name" value="FIDO"/>
    <property type="match status" value="1"/>
</dbReference>
<evidence type="ECO:0000256" key="2">
    <source>
        <dbReference type="PIRSR" id="PIRSR640198-2"/>
    </source>
</evidence>
<feature type="active site" evidence="1">
    <location>
        <position position="226"/>
    </location>
</feature>
<keyword evidence="6" id="KW-1185">Reference proteome</keyword>
<dbReference type="GO" id="GO:0005524">
    <property type="term" value="F:ATP binding"/>
    <property type="evidence" value="ECO:0007669"/>
    <property type="project" value="UniProtKB-KW"/>
</dbReference>
<dbReference type="SUPFAM" id="SSF140931">
    <property type="entry name" value="Fic-like"/>
    <property type="match status" value="1"/>
</dbReference>
<dbReference type="InterPro" id="IPR036597">
    <property type="entry name" value="Fido-like_dom_sf"/>
</dbReference>
<dbReference type="PANTHER" id="PTHR13504">
    <property type="entry name" value="FIDO DOMAIN-CONTAINING PROTEIN DDB_G0283145"/>
    <property type="match status" value="1"/>
</dbReference>